<dbReference type="GO" id="GO:0003756">
    <property type="term" value="F:protein disulfide isomerase activity"/>
    <property type="evidence" value="ECO:0007669"/>
    <property type="project" value="TreeGrafter"/>
</dbReference>
<feature type="transmembrane region" description="Helical" evidence="3">
    <location>
        <begin position="6"/>
        <end position="28"/>
    </location>
</feature>
<dbReference type="PROSITE" id="PS51352">
    <property type="entry name" value="THIOREDOXIN_2"/>
    <property type="match status" value="2"/>
</dbReference>
<dbReference type="InterPro" id="IPR051063">
    <property type="entry name" value="PDI"/>
</dbReference>
<dbReference type="CDD" id="cd02961">
    <property type="entry name" value="PDI_a_family"/>
    <property type="match status" value="2"/>
</dbReference>
<dbReference type="PANTHER" id="PTHR45672">
    <property type="entry name" value="PROTEIN DISULFIDE-ISOMERASE C17H9.14C-RELATED"/>
    <property type="match status" value="1"/>
</dbReference>
<dbReference type="Gene3D" id="3.40.30.10">
    <property type="entry name" value="Glutaredoxin"/>
    <property type="match status" value="2"/>
</dbReference>
<keyword evidence="3" id="KW-0472">Membrane</keyword>
<comment type="similarity">
    <text evidence="1">Belongs to the protein disulfide isomerase family.</text>
</comment>
<protein>
    <recommendedName>
        <fullName evidence="4">Thioredoxin domain-containing protein</fullName>
    </recommendedName>
</protein>
<proteinExistence type="inferred from homology"/>
<keyword evidence="2" id="KW-0732">Signal</keyword>
<reference evidence="5" key="1">
    <citation type="journal article" date="2020" name="Nature">
        <title>Giant virus diversity and host interactions through global metagenomics.</title>
        <authorList>
            <person name="Schulz F."/>
            <person name="Roux S."/>
            <person name="Paez-Espino D."/>
            <person name="Jungbluth S."/>
            <person name="Walsh D.A."/>
            <person name="Denef V.J."/>
            <person name="McMahon K.D."/>
            <person name="Konstantinidis K.T."/>
            <person name="Eloe-Fadrosh E.A."/>
            <person name="Kyrpides N.C."/>
            <person name="Woyke T."/>
        </authorList>
    </citation>
    <scope>NUCLEOTIDE SEQUENCE</scope>
    <source>
        <strain evidence="5">GVMAG-M-3300023174-131</strain>
    </source>
</reference>
<feature type="domain" description="Thioredoxin" evidence="4">
    <location>
        <begin position="1"/>
        <end position="132"/>
    </location>
</feature>
<dbReference type="GO" id="GO:0005783">
    <property type="term" value="C:endoplasmic reticulum"/>
    <property type="evidence" value="ECO:0007669"/>
    <property type="project" value="TreeGrafter"/>
</dbReference>
<sequence length="250" mass="28393">MKSNFSSQNLIFLIGGIILLYFIVNYMFKKPKQNEQFINSNKINVYNFNTTWCGHSVRFQPVWDEFSRSVKGDKNIIAHDIKGDDEKHKNLVQKYDVQGFPTVIIDYGNNHTQYSGPRTVNGLRSALKLESIQTNEVANDAPVPKCGAPVQNNNVYIPKLASTSKKIYNFNTAWCGYSVRFQPIWNEFAQTNKDPNIEIIDVKCDDESNKILCSKYDVPGYPSVVKVSGDSVIHFNGDRTVEGLMKFASE</sequence>
<dbReference type="AlphaFoldDB" id="A0A6C0DAD8"/>
<dbReference type="InterPro" id="IPR036249">
    <property type="entry name" value="Thioredoxin-like_sf"/>
</dbReference>
<name>A0A6C0DAD8_9ZZZZ</name>
<evidence type="ECO:0000256" key="2">
    <source>
        <dbReference type="ARBA" id="ARBA00022729"/>
    </source>
</evidence>
<dbReference type="InterPro" id="IPR013766">
    <property type="entry name" value="Thioredoxin_domain"/>
</dbReference>
<dbReference type="EMBL" id="MN739563">
    <property type="protein sequence ID" value="QHT13154.1"/>
    <property type="molecule type" value="Genomic_DNA"/>
</dbReference>
<dbReference type="PANTHER" id="PTHR45672:SF3">
    <property type="entry name" value="THIOREDOXIN DOMAIN-CONTAINING PROTEIN 5"/>
    <property type="match status" value="1"/>
</dbReference>
<feature type="domain" description="Thioredoxin" evidence="4">
    <location>
        <begin position="137"/>
        <end position="250"/>
    </location>
</feature>
<dbReference type="Pfam" id="PF00085">
    <property type="entry name" value="Thioredoxin"/>
    <property type="match status" value="2"/>
</dbReference>
<evidence type="ECO:0000256" key="3">
    <source>
        <dbReference type="SAM" id="Phobius"/>
    </source>
</evidence>
<evidence type="ECO:0000256" key="1">
    <source>
        <dbReference type="ARBA" id="ARBA00006347"/>
    </source>
</evidence>
<keyword evidence="3" id="KW-1133">Transmembrane helix</keyword>
<organism evidence="5">
    <name type="scientific">viral metagenome</name>
    <dbReference type="NCBI Taxonomy" id="1070528"/>
    <lineage>
        <taxon>unclassified sequences</taxon>
        <taxon>metagenomes</taxon>
        <taxon>organismal metagenomes</taxon>
    </lineage>
</organism>
<dbReference type="GO" id="GO:0006457">
    <property type="term" value="P:protein folding"/>
    <property type="evidence" value="ECO:0007669"/>
    <property type="project" value="TreeGrafter"/>
</dbReference>
<evidence type="ECO:0000259" key="4">
    <source>
        <dbReference type="PROSITE" id="PS51352"/>
    </source>
</evidence>
<dbReference type="SUPFAM" id="SSF52833">
    <property type="entry name" value="Thioredoxin-like"/>
    <property type="match status" value="2"/>
</dbReference>
<keyword evidence="3" id="KW-0812">Transmembrane</keyword>
<evidence type="ECO:0000313" key="5">
    <source>
        <dbReference type="EMBL" id="QHT13154.1"/>
    </source>
</evidence>
<accession>A0A6C0DAD8</accession>